<evidence type="ECO:0000313" key="3">
    <source>
        <dbReference type="Proteomes" id="UP000027451"/>
    </source>
</evidence>
<evidence type="ECO:0000256" key="1">
    <source>
        <dbReference type="SAM" id="Phobius"/>
    </source>
</evidence>
<evidence type="ECO:0000313" key="2">
    <source>
        <dbReference type="EMBL" id="KDR27002.1"/>
    </source>
</evidence>
<feature type="transmembrane region" description="Helical" evidence="1">
    <location>
        <begin position="9"/>
        <end position="27"/>
    </location>
</feature>
<keyword evidence="1" id="KW-0812">Transmembrane</keyword>
<dbReference type="OrthoDB" id="8781872at2"/>
<keyword evidence="1" id="KW-0472">Membrane</keyword>
<feature type="transmembrane region" description="Helical" evidence="1">
    <location>
        <begin position="53"/>
        <end position="73"/>
    </location>
</feature>
<keyword evidence="3" id="KW-1185">Reference proteome</keyword>
<gene>
    <name evidence="2" type="ORF">BG60_19165</name>
</gene>
<protein>
    <submittedName>
        <fullName evidence="2">Uncharacterized protein</fullName>
    </submittedName>
</protein>
<accession>A0A656QBV4</accession>
<sequence>MTRKTPRSFIYLGALFILLLVATLNVYNLNEAYGDGPPYYARTTNMDKWTDPLPALVAVDAIAVVLIAAILYLTRRKR</sequence>
<dbReference type="RefSeq" id="WP_008349694.1">
    <property type="nucleotide sequence ID" value="NZ_JFHD01000029.1"/>
</dbReference>
<dbReference type="EMBL" id="JFHD01000029">
    <property type="protein sequence ID" value="KDR27002.1"/>
    <property type="molecule type" value="Genomic_DNA"/>
</dbReference>
<organism evidence="2 3">
    <name type="scientific">Caballeronia zhejiangensis</name>
    <dbReference type="NCBI Taxonomy" id="871203"/>
    <lineage>
        <taxon>Bacteria</taxon>
        <taxon>Pseudomonadati</taxon>
        <taxon>Pseudomonadota</taxon>
        <taxon>Betaproteobacteria</taxon>
        <taxon>Burkholderiales</taxon>
        <taxon>Burkholderiaceae</taxon>
        <taxon>Caballeronia</taxon>
    </lineage>
</organism>
<reference evidence="2 3" key="1">
    <citation type="submission" date="2014-03" db="EMBL/GenBank/DDBJ databases">
        <title>Draft Genome Sequences of Four Burkholderia Strains.</title>
        <authorList>
            <person name="Liu X.Y."/>
            <person name="Li C.X."/>
            <person name="Xu J.H."/>
        </authorList>
    </citation>
    <scope>NUCLEOTIDE SEQUENCE [LARGE SCALE GENOMIC DNA]</scope>
    <source>
        <strain evidence="2 3">OP-1</strain>
    </source>
</reference>
<comment type="caution">
    <text evidence="2">The sequence shown here is derived from an EMBL/GenBank/DDBJ whole genome shotgun (WGS) entry which is preliminary data.</text>
</comment>
<dbReference type="Proteomes" id="UP000027451">
    <property type="component" value="Unassembled WGS sequence"/>
</dbReference>
<keyword evidence="1" id="KW-1133">Transmembrane helix</keyword>
<name>A0A656QBV4_9BURK</name>
<dbReference type="AlphaFoldDB" id="A0A656QBV4"/>
<proteinExistence type="predicted"/>